<name>A0ABN0VQG4_9GAMM</name>
<feature type="signal peptide" evidence="1">
    <location>
        <begin position="1"/>
        <end position="23"/>
    </location>
</feature>
<protein>
    <recommendedName>
        <fullName evidence="4">WG repeat-containing protein</fullName>
    </recommendedName>
</protein>
<proteinExistence type="predicted"/>
<dbReference type="Pfam" id="PF14903">
    <property type="entry name" value="WG_beta_rep"/>
    <property type="match status" value="5"/>
</dbReference>
<comment type="caution">
    <text evidence="2">The sequence shown here is derived from an EMBL/GenBank/DDBJ whole genome shotgun (WGS) entry which is preliminary data.</text>
</comment>
<organism evidence="2 3">
    <name type="scientific">Psychrobacter aestuarii</name>
    <dbReference type="NCBI Taxonomy" id="556327"/>
    <lineage>
        <taxon>Bacteria</taxon>
        <taxon>Pseudomonadati</taxon>
        <taxon>Pseudomonadota</taxon>
        <taxon>Gammaproteobacteria</taxon>
        <taxon>Moraxellales</taxon>
        <taxon>Moraxellaceae</taxon>
        <taxon>Psychrobacter</taxon>
    </lineage>
</organism>
<accession>A0ABN0VQG4</accession>
<evidence type="ECO:0000313" key="3">
    <source>
        <dbReference type="Proteomes" id="UP001501787"/>
    </source>
</evidence>
<evidence type="ECO:0000256" key="1">
    <source>
        <dbReference type="SAM" id="SignalP"/>
    </source>
</evidence>
<reference evidence="2 3" key="1">
    <citation type="journal article" date="2019" name="Int. J. Syst. Evol. Microbiol.">
        <title>The Global Catalogue of Microorganisms (GCM) 10K type strain sequencing project: providing services to taxonomists for standard genome sequencing and annotation.</title>
        <authorList>
            <consortium name="The Broad Institute Genomics Platform"/>
            <consortium name="The Broad Institute Genome Sequencing Center for Infectious Disease"/>
            <person name="Wu L."/>
            <person name="Ma J."/>
        </authorList>
    </citation>
    <scope>NUCLEOTIDE SEQUENCE [LARGE SCALE GENOMIC DNA]</scope>
    <source>
        <strain evidence="2 3">JCM 16343</strain>
    </source>
</reference>
<dbReference type="Proteomes" id="UP001501787">
    <property type="component" value="Unassembled WGS sequence"/>
</dbReference>
<dbReference type="PANTHER" id="PTHR37841">
    <property type="entry name" value="GLR2918 PROTEIN"/>
    <property type="match status" value="1"/>
</dbReference>
<evidence type="ECO:0008006" key="4">
    <source>
        <dbReference type="Google" id="ProtNLM"/>
    </source>
</evidence>
<dbReference type="PANTHER" id="PTHR37841:SF1">
    <property type="entry name" value="DUF3298 DOMAIN-CONTAINING PROTEIN"/>
    <property type="match status" value="1"/>
</dbReference>
<sequence length="761" mass="85975">MSVSIALSTLFIASVSTSQSAHAEGCSCHSDALYTIDIDTLNDSHPQQLTLKANDAYYQLVNDKGVVIQDKLYDIHAYEDGRIIAKRNGFFGAINADGAVVLDFKYDGIKALDKGFYQLSKNFGSKVATAIATDAGKWLYPASQRFDKNTQADYLYTDTLNQITYFSITKNDKHGLMTNKAQTMIAPIYDELSLLDTCPNERLFMKAVMGDKTGLIDQYQKVVVPFAKNTVIENFNEDKQIFSVMTYKNKPDDNDYNNEGLISEKLVTGKGVFVIASESRIIPLEGNLYQYEKAGKYGIINDKGDAVLPANFDAISNGYNEPIVVMQNQKTGVLTKHKDGSLNVDAFYDHLEPYYGSTYTLSEIENQAVAEEAHDYDSADYEEVADATEETDDTTEAIHYDPEVQRYIAQRNRKVGMVDSNHDVLVPFIYDELVKFDHFIRVKKDQKYGLITDKNDIVKPPIYDDIISLDDAYGDSFGMVFTKGDQQQLVDQFAHPITEFSDYRFVSDKLNSLKDMTVIEKEGKYGLFSYKDKKVTVPPIYEDMSGQVYNDTILAQLAGKTVLIDTSGKLLIKNLSQYAYTYRSDDSDKIAVVTKDDKYGLIDYTGKIVINPIYDALDLLELYDNYTDLWSGDTTEQARYIVETDGKYGIFDGSGKRIVPIEYTHISSLPYPAALIVSKDNVDDENDSATDSMHFGVLDPAGKLVLEMKYDKIFSNYNYPNDRFYAINIRENSVDAYDKSFHLLETQNLTTFKANNEWYDE</sequence>
<keyword evidence="1" id="KW-0732">Signal</keyword>
<dbReference type="EMBL" id="BAAAFR010000001">
    <property type="protein sequence ID" value="GAA0314593.1"/>
    <property type="molecule type" value="Genomic_DNA"/>
</dbReference>
<gene>
    <name evidence="2" type="ORF">GCM10009129_09850</name>
</gene>
<dbReference type="InterPro" id="IPR032774">
    <property type="entry name" value="WG_beta_rep"/>
</dbReference>
<evidence type="ECO:0000313" key="2">
    <source>
        <dbReference type="EMBL" id="GAA0314593.1"/>
    </source>
</evidence>
<keyword evidence="3" id="KW-1185">Reference proteome</keyword>
<feature type="chain" id="PRO_5045078436" description="WG repeat-containing protein" evidence="1">
    <location>
        <begin position="24"/>
        <end position="761"/>
    </location>
</feature>